<dbReference type="AlphaFoldDB" id="A0A8E0VJF1"/>
<dbReference type="OrthoDB" id="6255241at2759"/>
<comment type="caution">
    <text evidence="1">The sequence shown here is derived from an EMBL/GenBank/DDBJ whole genome shotgun (WGS) entry which is preliminary data.</text>
</comment>
<name>A0A8E0VJF1_9TREM</name>
<dbReference type="EMBL" id="LUCM01005430">
    <property type="protein sequence ID" value="KAA0192836.1"/>
    <property type="molecule type" value="Genomic_DNA"/>
</dbReference>
<evidence type="ECO:0000313" key="2">
    <source>
        <dbReference type="Proteomes" id="UP000728185"/>
    </source>
</evidence>
<protein>
    <submittedName>
        <fullName evidence="1">Uncharacterized protein</fullName>
    </submittedName>
</protein>
<accession>A0A8E0VJF1</accession>
<organism evidence="1 2">
    <name type="scientific">Fasciolopsis buskii</name>
    <dbReference type="NCBI Taxonomy" id="27845"/>
    <lineage>
        <taxon>Eukaryota</taxon>
        <taxon>Metazoa</taxon>
        <taxon>Spiralia</taxon>
        <taxon>Lophotrochozoa</taxon>
        <taxon>Platyhelminthes</taxon>
        <taxon>Trematoda</taxon>
        <taxon>Digenea</taxon>
        <taxon>Plagiorchiida</taxon>
        <taxon>Echinostomata</taxon>
        <taxon>Echinostomatoidea</taxon>
        <taxon>Fasciolidae</taxon>
        <taxon>Fasciolopsis</taxon>
    </lineage>
</organism>
<reference evidence="1" key="1">
    <citation type="submission" date="2019-05" db="EMBL/GenBank/DDBJ databases">
        <title>Annotation for the trematode Fasciolopsis buski.</title>
        <authorList>
            <person name="Choi Y.-J."/>
        </authorList>
    </citation>
    <scope>NUCLEOTIDE SEQUENCE</scope>
    <source>
        <strain evidence="1">HT</strain>
        <tissue evidence="1">Whole worm</tissue>
    </source>
</reference>
<gene>
    <name evidence="1" type="ORF">FBUS_00165</name>
</gene>
<keyword evidence="2" id="KW-1185">Reference proteome</keyword>
<feature type="non-terminal residue" evidence="1">
    <location>
        <position position="67"/>
    </location>
</feature>
<evidence type="ECO:0000313" key="1">
    <source>
        <dbReference type="EMBL" id="KAA0192836.1"/>
    </source>
</evidence>
<sequence length="67" mass="7438">MAEPNDGNQPPTPMQVLVYTDDKGWTQMDPNVPLAQQHLVPPFFSNTPTANDQSGFRAMYVESSVTQ</sequence>
<proteinExistence type="predicted"/>
<dbReference type="Proteomes" id="UP000728185">
    <property type="component" value="Unassembled WGS sequence"/>
</dbReference>